<protein>
    <submittedName>
        <fullName evidence="1">Uncharacterized protein</fullName>
    </submittedName>
</protein>
<organism evidence="1">
    <name type="scientific">bioreactor metagenome</name>
    <dbReference type="NCBI Taxonomy" id="1076179"/>
    <lineage>
        <taxon>unclassified sequences</taxon>
        <taxon>metagenomes</taxon>
        <taxon>ecological metagenomes</taxon>
    </lineage>
</organism>
<reference evidence="1" key="1">
    <citation type="submission" date="2019-08" db="EMBL/GenBank/DDBJ databases">
        <authorList>
            <person name="Kucharzyk K."/>
            <person name="Murdoch R.W."/>
            <person name="Higgins S."/>
            <person name="Loffler F."/>
        </authorList>
    </citation>
    <scope>NUCLEOTIDE SEQUENCE</scope>
</reference>
<dbReference type="EMBL" id="VSSQ01048490">
    <property type="protein sequence ID" value="MPN02537.1"/>
    <property type="molecule type" value="Genomic_DNA"/>
</dbReference>
<sequence length="53" mass="5746">MHGTGVFLHCFLFKDAQDVQRGRFGRPDVAGAGAARARDVAGFGERRTQALAR</sequence>
<comment type="caution">
    <text evidence="1">The sequence shown here is derived from an EMBL/GenBank/DDBJ whole genome shotgun (WGS) entry which is preliminary data.</text>
</comment>
<gene>
    <name evidence="1" type="ORF">SDC9_149753</name>
</gene>
<name>A0A645EL82_9ZZZZ</name>
<evidence type="ECO:0000313" key="1">
    <source>
        <dbReference type="EMBL" id="MPN02537.1"/>
    </source>
</evidence>
<dbReference type="AlphaFoldDB" id="A0A645EL82"/>
<proteinExistence type="predicted"/>
<accession>A0A645EL82</accession>